<organism evidence="3 6">
    <name type="scientific">Acidovorax delafieldii</name>
    <name type="common">Pseudomonas delafieldii</name>
    <dbReference type="NCBI Taxonomy" id="47920"/>
    <lineage>
        <taxon>Bacteria</taxon>
        <taxon>Pseudomonadati</taxon>
        <taxon>Pseudomonadota</taxon>
        <taxon>Betaproteobacteria</taxon>
        <taxon>Burkholderiales</taxon>
        <taxon>Comamonadaceae</taxon>
        <taxon>Acidovorax</taxon>
    </lineage>
</organism>
<sequence length="132" mass="13760">MKRPGFLPSAPLSLALASALFTASTLAMAQPSPAADAHARYEQERQKCMTNNTQDSLATCLREAGAAQDAARKGQLSNPGPQAADNATQRCSAFQNADEQAECVRRVNAPASGSVSEGGVLRESVTTTVVPQ</sequence>
<dbReference type="RefSeq" id="WP_209820487.1">
    <property type="nucleotide sequence ID" value="NZ_JAVDTL010000008.1"/>
</dbReference>
<evidence type="ECO:0000256" key="1">
    <source>
        <dbReference type="SAM" id="MobiDB-lite"/>
    </source>
</evidence>
<keyword evidence="2" id="KW-0732">Signal</keyword>
<feature type="region of interest" description="Disordered" evidence="1">
    <location>
        <begin position="111"/>
        <end position="132"/>
    </location>
</feature>
<dbReference type="EMBL" id="JAVDTS010000008">
    <property type="protein sequence ID" value="MDR6839412.1"/>
    <property type="molecule type" value="Genomic_DNA"/>
</dbReference>
<proteinExistence type="predicted"/>
<reference evidence="3 5" key="1">
    <citation type="submission" date="2023-07" db="EMBL/GenBank/DDBJ databases">
        <title>Sorghum-associated microbial communities from plants grown in Nebraska, USA.</title>
        <authorList>
            <person name="Schachtman D."/>
        </authorList>
    </citation>
    <scope>NUCLEOTIDE SEQUENCE</scope>
    <source>
        <strain evidence="4 5">BE105</strain>
        <strain evidence="3">BE69</strain>
    </source>
</reference>
<evidence type="ECO:0008006" key="7">
    <source>
        <dbReference type="Google" id="ProtNLM"/>
    </source>
</evidence>
<feature type="compositionally biased region" description="Polar residues" evidence="1">
    <location>
        <begin position="75"/>
        <end position="88"/>
    </location>
</feature>
<protein>
    <recommendedName>
        <fullName evidence="7">PsiF repeat-containing protein</fullName>
    </recommendedName>
</protein>
<evidence type="ECO:0000313" key="5">
    <source>
        <dbReference type="Proteomes" id="UP001249076"/>
    </source>
</evidence>
<accession>A0AAJ2F2R9</accession>
<evidence type="ECO:0000313" key="6">
    <source>
        <dbReference type="Proteomes" id="UP001253458"/>
    </source>
</evidence>
<feature type="chain" id="PRO_5042527524" description="PsiF repeat-containing protein" evidence="2">
    <location>
        <begin position="30"/>
        <end position="132"/>
    </location>
</feature>
<evidence type="ECO:0000256" key="2">
    <source>
        <dbReference type="SAM" id="SignalP"/>
    </source>
</evidence>
<dbReference type="Proteomes" id="UP001249076">
    <property type="component" value="Unassembled WGS sequence"/>
</dbReference>
<gene>
    <name evidence="3" type="ORF">J2W88_004343</name>
    <name evidence="4" type="ORF">J2W93_004280</name>
</gene>
<dbReference type="EMBL" id="JAVDTL010000008">
    <property type="protein sequence ID" value="MDR6769035.1"/>
    <property type="molecule type" value="Genomic_DNA"/>
</dbReference>
<dbReference type="AlphaFoldDB" id="A0AAJ2F2R9"/>
<comment type="caution">
    <text evidence="3">The sequence shown here is derived from an EMBL/GenBank/DDBJ whole genome shotgun (WGS) entry which is preliminary data.</text>
</comment>
<feature type="signal peptide" evidence="2">
    <location>
        <begin position="1"/>
        <end position="29"/>
    </location>
</feature>
<name>A0AAJ2F2R9_ACIDE</name>
<evidence type="ECO:0000313" key="4">
    <source>
        <dbReference type="EMBL" id="MDR6839412.1"/>
    </source>
</evidence>
<keyword evidence="5" id="KW-1185">Reference proteome</keyword>
<evidence type="ECO:0000313" key="3">
    <source>
        <dbReference type="EMBL" id="MDR6769035.1"/>
    </source>
</evidence>
<dbReference type="Proteomes" id="UP001253458">
    <property type="component" value="Unassembled WGS sequence"/>
</dbReference>
<feature type="region of interest" description="Disordered" evidence="1">
    <location>
        <begin position="68"/>
        <end position="88"/>
    </location>
</feature>